<evidence type="ECO:0000313" key="4">
    <source>
        <dbReference type="Proteomes" id="UP000031271"/>
    </source>
</evidence>
<evidence type="ECO:0000256" key="1">
    <source>
        <dbReference type="SAM" id="MobiDB-lite"/>
    </source>
</evidence>
<accession>A0A8D3Y543</accession>
<evidence type="ECO:0000313" key="3">
    <source>
        <dbReference type="EMBL" id="SDM34376.1"/>
    </source>
</evidence>
<dbReference type="EMBL" id="CP007511">
    <property type="protein sequence ID" value="AJE17369.1"/>
    <property type="molecule type" value="Genomic_DNA"/>
</dbReference>
<dbReference type="AlphaFoldDB" id="A0A8D3Y543"/>
<dbReference type="EMBL" id="FNHO01000004">
    <property type="protein sequence ID" value="SDM34376.1"/>
    <property type="molecule type" value="Genomic_DNA"/>
</dbReference>
<organism evidence="2 4">
    <name type="scientific">Stutzerimonas balearica DSM 6083</name>
    <dbReference type="NCBI Taxonomy" id="1123016"/>
    <lineage>
        <taxon>Bacteria</taxon>
        <taxon>Pseudomonadati</taxon>
        <taxon>Pseudomonadota</taxon>
        <taxon>Gammaproteobacteria</taxon>
        <taxon>Pseudomonadales</taxon>
        <taxon>Pseudomonadaceae</taxon>
        <taxon>Stutzerimonas</taxon>
    </lineage>
</organism>
<reference evidence="4" key="1">
    <citation type="submission" date="2014-03" db="EMBL/GenBank/DDBJ databases">
        <title>Complete genome of Pseudomonas balearica DSM 6083T, a sewage water isolate from an enrichment with 2-methylnaphthalene.</title>
        <authorList>
            <person name="Salva-Serra F."/>
            <person name="Jaen-Luchoro D."/>
            <person name="Busquets A."/>
            <person name="Pena A."/>
            <person name="Gomila M."/>
            <person name="Bosch R."/>
            <person name="Nogales B."/>
            <person name="Garcia-Valdes E."/>
            <person name="Lalucat J."/>
            <person name="Bennasar A."/>
        </authorList>
    </citation>
    <scope>NUCLEOTIDE SEQUENCE [LARGE SCALE GENOMIC DNA]</scope>
    <source>
        <strain evidence="4">DSM 6083</strain>
    </source>
</reference>
<dbReference type="KEGG" id="pbm:CL52_07290"/>
<dbReference type="Proteomes" id="UP000182276">
    <property type="component" value="Unassembled WGS sequence"/>
</dbReference>
<proteinExistence type="predicted"/>
<dbReference type="Proteomes" id="UP000031271">
    <property type="component" value="Chromosome"/>
</dbReference>
<keyword evidence="5" id="KW-1185">Reference proteome</keyword>
<sequence>MEWNNRQSKQKLVLDQRQQIQRILSHFQYVILPGKVVTARAFVHTGISALTVNRQNNRPQTTLAYHFDVNVQLAADDQGSLLITSEMETNMGEAFIILQSIGEPLQLRQLQVSIERCVSVGQLARINVRRYRSFQHKRGILGSRPGAVKGIPSPPTERMQSRPRSYI</sequence>
<evidence type="ECO:0000313" key="5">
    <source>
        <dbReference type="Proteomes" id="UP000182276"/>
    </source>
</evidence>
<reference evidence="3 5" key="2">
    <citation type="submission" date="2016-10" db="EMBL/GenBank/DDBJ databases">
        <authorList>
            <person name="Varghese N."/>
            <person name="Submissions S."/>
        </authorList>
    </citation>
    <scope>NUCLEOTIDE SEQUENCE [LARGE SCALE GENOMIC DNA]</scope>
    <source>
        <strain evidence="3 5">DSM 6083</strain>
    </source>
</reference>
<evidence type="ECO:0000313" key="2">
    <source>
        <dbReference type="EMBL" id="AJE17369.1"/>
    </source>
</evidence>
<gene>
    <name evidence="2" type="ORF">CL52_07290</name>
    <name evidence="3" type="ORF">SAMN05660875_104109</name>
</gene>
<name>A0A8D3Y543_9GAMM</name>
<feature type="region of interest" description="Disordered" evidence="1">
    <location>
        <begin position="142"/>
        <end position="167"/>
    </location>
</feature>
<protein>
    <submittedName>
        <fullName evidence="2">Uncharacterized protein</fullName>
    </submittedName>
</protein>
<reference evidence="2 4" key="3">
    <citation type="journal article" name="Genome Announc.">
        <title>Complete Genome Sequence of Pseudomonas balearica DSM 6083T.</title>
        <authorList>
            <person name="Bennasar-Figueras A."/>
            <person name="Salva-Serra F."/>
            <person name="Jaen-Luchoro D."/>
            <person name="Segui C."/>
            <person name="Aliaga F."/>
            <person name="Busquets A."/>
            <person name="Gomila M."/>
            <person name="Moore E.R."/>
            <person name="Lalucat J."/>
        </authorList>
    </citation>
    <scope>NUCLEOTIDE SEQUENCE [LARGE SCALE GENOMIC DNA]</scope>
    <source>
        <strain evidence="4">DSM 6083</strain>
        <strain evidence="2">DSM6083</strain>
    </source>
</reference>